<protein>
    <submittedName>
        <fullName evidence="1">Uncharacterized protein</fullName>
    </submittedName>
</protein>
<dbReference type="AlphaFoldDB" id="A0A8H5GJM0"/>
<evidence type="ECO:0000313" key="1">
    <source>
        <dbReference type="EMBL" id="KAF5366253.1"/>
    </source>
</evidence>
<dbReference type="Proteomes" id="UP000559256">
    <property type="component" value="Unassembled WGS sequence"/>
</dbReference>
<name>A0A8H5GJM0_9AGAR</name>
<gene>
    <name evidence="1" type="ORF">D9758_005815</name>
</gene>
<comment type="caution">
    <text evidence="1">The sequence shown here is derived from an EMBL/GenBank/DDBJ whole genome shotgun (WGS) entry which is preliminary data.</text>
</comment>
<evidence type="ECO:0000313" key="2">
    <source>
        <dbReference type="Proteomes" id="UP000559256"/>
    </source>
</evidence>
<dbReference type="OrthoDB" id="1734229at2759"/>
<reference evidence="1 2" key="1">
    <citation type="journal article" date="2020" name="ISME J.">
        <title>Uncovering the hidden diversity of litter-decomposition mechanisms in mushroom-forming fungi.</title>
        <authorList>
            <person name="Floudas D."/>
            <person name="Bentzer J."/>
            <person name="Ahren D."/>
            <person name="Johansson T."/>
            <person name="Persson P."/>
            <person name="Tunlid A."/>
        </authorList>
    </citation>
    <scope>NUCLEOTIDE SEQUENCE [LARGE SCALE GENOMIC DNA]</scope>
    <source>
        <strain evidence="1 2">CBS 291.85</strain>
    </source>
</reference>
<proteinExistence type="predicted"/>
<accession>A0A8H5GJM0</accession>
<sequence length="159" mass="18048">MTPPTIAKMEKEVIFDPKVSKNSANPELENTIYQPSHGSSEKKICHPDKLRATVNENVEDISDCFIEITKAHKGSRNCQPSLTRLLKPSTENGHCDGRQEFSIPKNLVEDANRYYILAFCGVVFGDVLPGMVDERDGRWEKERKRMPGGLCDREPEERD</sequence>
<dbReference type="EMBL" id="JAACJM010000024">
    <property type="protein sequence ID" value="KAF5366253.1"/>
    <property type="molecule type" value="Genomic_DNA"/>
</dbReference>
<keyword evidence="2" id="KW-1185">Reference proteome</keyword>
<organism evidence="1 2">
    <name type="scientific">Tetrapyrgos nigripes</name>
    <dbReference type="NCBI Taxonomy" id="182062"/>
    <lineage>
        <taxon>Eukaryota</taxon>
        <taxon>Fungi</taxon>
        <taxon>Dikarya</taxon>
        <taxon>Basidiomycota</taxon>
        <taxon>Agaricomycotina</taxon>
        <taxon>Agaricomycetes</taxon>
        <taxon>Agaricomycetidae</taxon>
        <taxon>Agaricales</taxon>
        <taxon>Marasmiineae</taxon>
        <taxon>Marasmiaceae</taxon>
        <taxon>Tetrapyrgos</taxon>
    </lineage>
</organism>